<comment type="caution">
    <text evidence="3">The sequence shown here is derived from an EMBL/GenBank/DDBJ whole genome shotgun (WGS) entry which is preliminary data.</text>
</comment>
<dbReference type="AlphaFoldDB" id="A0A7J7KWJ5"/>
<feature type="region of interest" description="Disordered" evidence="2">
    <location>
        <begin position="1"/>
        <end position="30"/>
    </location>
</feature>
<reference evidence="3 4" key="1">
    <citation type="journal article" date="2020" name="IScience">
        <title>Genome Sequencing of the Endangered Kingdonia uniflora (Circaeasteraceae, Ranunculales) Reveals Potential Mechanisms of Evolutionary Specialization.</title>
        <authorList>
            <person name="Sun Y."/>
            <person name="Deng T."/>
            <person name="Zhang A."/>
            <person name="Moore M.J."/>
            <person name="Landis J.B."/>
            <person name="Lin N."/>
            <person name="Zhang H."/>
            <person name="Zhang X."/>
            <person name="Huang J."/>
            <person name="Zhang X."/>
            <person name="Sun H."/>
            <person name="Wang H."/>
        </authorList>
    </citation>
    <scope>NUCLEOTIDE SEQUENCE [LARGE SCALE GENOMIC DNA]</scope>
    <source>
        <strain evidence="3">TB1705</strain>
        <tissue evidence="3">Leaf</tissue>
    </source>
</reference>
<feature type="region of interest" description="Disordered" evidence="2">
    <location>
        <begin position="50"/>
        <end position="73"/>
    </location>
</feature>
<organism evidence="3 4">
    <name type="scientific">Kingdonia uniflora</name>
    <dbReference type="NCBI Taxonomy" id="39325"/>
    <lineage>
        <taxon>Eukaryota</taxon>
        <taxon>Viridiplantae</taxon>
        <taxon>Streptophyta</taxon>
        <taxon>Embryophyta</taxon>
        <taxon>Tracheophyta</taxon>
        <taxon>Spermatophyta</taxon>
        <taxon>Magnoliopsida</taxon>
        <taxon>Ranunculales</taxon>
        <taxon>Circaeasteraceae</taxon>
        <taxon>Kingdonia</taxon>
    </lineage>
</organism>
<feature type="coiled-coil region" evidence="1">
    <location>
        <begin position="120"/>
        <end position="147"/>
    </location>
</feature>
<evidence type="ECO:0000313" key="3">
    <source>
        <dbReference type="EMBL" id="KAF6134749.1"/>
    </source>
</evidence>
<protein>
    <submittedName>
        <fullName evidence="3">Uncharacterized protein</fullName>
    </submittedName>
</protein>
<sequence>MTSVNGNKKGTNGERRVNLPNAPGVDCVGLPESITSSKLARTFPKWQMLKRPSALGTTGSSEPVEKRRGVKPKMSGMKVVDDRLVVEDDWKEVEENARLAALHKEEEMSRMAARLMKGICLGVEEEKAERKRKKAELERNIVQLKFNLSKEGKRMEALEASQVVEINKRQVEVKMDLEKVVAERDRLGRHLMSKGYSEDEVDAIRADTYVEEDEDEETKVISSGIVDGLDSVYPQMVRDFQGDDNERPELENDKELKDIRLRIKDFEVELAVERETSASLLSS</sequence>
<evidence type="ECO:0000256" key="1">
    <source>
        <dbReference type="SAM" id="Coils"/>
    </source>
</evidence>
<evidence type="ECO:0000256" key="2">
    <source>
        <dbReference type="SAM" id="MobiDB-lite"/>
    </source>
</evidence>
<evidence type="ECO:0000313" key="4">
    <source>
        <dbReference type="Proteomes" id="UP000541444"/>
    </source>
</evidence>
<keyword evidence="4" id="KW-1185">Reference proteome</keyword>
<dbReference type="EMBL" id="JACGCM010002827">
    <property type="protein sequence ID" value="KAF6134749.1"/>
    <property type="molecule type" value="Genomic_DNA"/>
</dbReference>
<keyword evidence="1" id="KW-0175">Coiled coil</keyword>
<proteinExistence type="predicted"/>
<dbReference type="Proteomes" id="UP000541444">
    <property type="component" value="Unassembled WGS sequence"/>
</dbReference>
<name>A0A7J7KWJ5_9MAGN</name>
<feature type="compositionally biased region" description="Polar residues" evidence="2">
    <location>
        <begin position="1"/>
        <end position="10"/>
    </location>
</feature>
<accession>A0A7J7KWJ5</accession>
<gene>
    <name evidence="3" type="ORF">GIB67_002150</name>
</gene>